<organism evidence="1 2">
    <name type="scientific">Candidozyma auris</name>
    <name type="common">Yeast</name>
    <name type="synonym">Candida auris</name>
    <dbReference type="NCBI Taxonomy" id="498019"/>
    <lineage>
        <taxon>Eukaryota</taxon>
        <taxon>Fungi</taxon>
        <taxon>Dikarya</taxon>
        <taxon>Ascomycota</taxon>
        <taxon>Saccharomycotina</taxon>
        <taxon>Pichiomycetes</taxon>
        <taxon>Metschnikowiaceae</taxon>
        <taxon>Candidozyma</taxon>
    </lineage>
</organism>
<evidence type="ECO:0000313" key="2">
    <source>
        <dbReference type="Proteomes" id="UP000037122"/>
    </source>
</evidence>
<sequence length="96" mass="11211">MESPTSRIRIGANHLRAAYKRKDVPHLIFSWGLRGFCLGKMQDTPIISRKMPRILQFFPILCGRLYAGTKDGKRMIANFNQNFKVPIFIFWVELLK</sequence>
<protein>
    <submittedName>
        <fullName evidence="1">Uncharacterized protein</fullName>
    </submittedName>
</protein>
<gene>
    <name evidence="1" type="ORF">QG37_04172</name>
</gene>
<evidence type="ECO:0000313" key="1">
    <source>
        <dbReference type="EMBL" id="KND99108.1"/>
    </source>
</evidence>
<dbReference type="Proteomes" id="UP000037122">
    <property type="component" value="Unassembled WGS sequence"/>
</dbReference>
<proteinExistence type="predicted"/>
<reference evidence="2" key="1">
    <citation type="journal article" date="2015" name="BMC Genomics">
        <title>Draft genome of a commonly misdiagnosed multidrug resistant pathogen Candida auris.</title>
        <authorList>
            <person name="Chatterjee S."/>
            <person name="Alampalli S.V."/>
            <person name="Nageshan R.K."/>
            <person name="Chettiar S.T."/>
            <person name="Joshi S."/>
            <person name="Tatu U.S."/>
        </authorList>
    </citation>
    <scope>NUCLEOTIDE SEQUENCE [LARGE SCALE GENOMIC DNA]</scope>
    <source>
        <strain evidence="2">6684</strain>
    </source>
</reference>
<dbReference type="EMBL" id="LGST01000027">
    <property type="protein sequence ID" value="KND99108.1"/>
    <property type="molecule type" value="Genomic_DNA"/>
</dbReference>
<comment type="caution">
    <text evidence="1">The sequence shown here is derived from an EMBL/GenBank/DDBJ whole genome shotgun (WGS) entry which is preliminary data.</text>
</comment>
<dbReference type="AlphaFoldDB" id="A0A0L0NYQ4"/>
<dbReference type="VEuPathDB" id="FungiDB:QG37_04172"/>
<name>A0A0L0NYQ4_CANAR</name>
<accession>A0A0L0NYQ4</accession>